<accession>A0A3N4RFP4</accession>
<dbReference type="AlphaFoldDB" id="A0A3N4RFP4"/>
<gene>
    <name evidence="1" type="ORF">EDD38_7361</name>
    <name evidence="2" type="ORF">EDD38_7493</name>
</gene>
<organism evidence="1 3">
    <name type="scientific">Kitasatospora cineracea</name>
    <dbReference type="NCBI Taxonomy" id="88074"/>
    <lineage>
        <taxon>Bacteria</taxon>
        <taxon>Bacillati</taxon>
        <taxon>Actinomycetota</taxon>
        <taxon>Actinomycetes</taxon>
        <taxon>Kitasatosporales</taxon>
        <taxon>Streptomycetaceae</taxon>
        <taxon>Kitasatospora</taxon>
    </lineage>
</organism>
<dbReference type="Proteomes" id="UP000266906">
    <property type="component" value="Unassembled WGS sequence"/>
</dbReference>
<evidence type="ECO:0000313" key="2">
    <source>
        <dbReference type="EMBL" id="RPE27348.1"/>
    </source>
</evidence>
<evidence type="ECO:0000313" key="3">
    <source>
        <dbReference type="Proteomes" id="UP000266906"/>
    </source>
</evidence>
<reference evidence="1 3" key="1">
    <citation type="submission" date="2018-11" db="EMBL/GenBank/DDBJ databases">
        <title>Sequencing the genomes of 1000 actinobacteria strains.</title>
        <authorList>
            <person name="Klenk H.-P."/>
        </authorList>
    </citation>
    <scope>NUCLEOTIDE SEQUENCE [LARGE SCALE GENOMIC DNA]</scope>
    <source>
        <strain evidence="1 3">DSM 44781</strain>
    </source>
</reference>
<dbReference type="RefSeq" id="WP_123821577.1">
    <property type="nucleotide sequence ID" value="NZ_RKQG01000004.1"/>
</dbReference>
<dbReference type="EMBL" id="RKQG01000004">
    <property type="protein sequence ID" value="RPE27217.1"/>
    <property type="molecule type" value="Genomic_DNA"/>
</dbReference>
<sequence length="86" mass="8784">MTAPAPASAPIALADLADELGTTTTALATRVTRLVGEYGPDAVIHTPHPSNRRTLLHPAAADLLRHSAATVPVESLATLQPGRTGA</sequence>
<keyword evidence="3" id="KW-1185">Reference proteome</keyword>
<comment type="caution">
    <text evidence="1">The sequence shown here is derived from an EMBL/GenBank/DDBJ whole genome shotgun (WGS) entry which is preliminary data.</text>
</comment>
<evidence type="ECO:0000313" key="1">
    <source>
        <dbReference type="EMBL" id="RPE27217.1"/>
    </source>
</evidence>
<protein>
    <submittedName>
        <fullName evidence="1">Uncharacterized protein</fullName>
    </submittedName>
</protein>
<proteinExistence type="predicted"/>
<name>A0A3N4RFP4_9ACTN</name>
<dbReference type="EMBL" id="RKQG01000004">
    <property type="protein sequence ID" value="RPE27348.1"/>
    <property type="molecule type" value="Genomic_DNA"/>
</dbReference>